<reference evidence="2" key="1">
    <citation type="submission" date="2021-01" db="EMBL/GenBank/DDBJ databases">
        <authorList>
            <person name="Kaushik A."/>
        </authorList>
    </citation>
    <scope>NUCLEOTIDE SEQUENCE</scope>
    <source>
        <strain evidence="2">AG3-1AP</strain>
    </source>
</reference>
<dbReference type="EMBL" id="CAJMWV010003479">
    <property type="protein sequence ID" value="CAE6482806.1"/>
    <property type="molecule type" value="Genomic_DNA"/>
</dbReference>
<sequence length="502" mass="57161">MTRKTRKSASKKMKKRNTVPVGPLETRSIMSLPDEILSKVFLHAVYNISDSYVMDVALRRIMSIYQRLHTLLAVCTTWRRVGIACPALWTVIPFSDRVKGPPRPLSAPLSLERAGNRDLHLAISAWRFSSKRFKALADQWHRFSVVNLWSSTEEEEDIHYVLSAILKHSAPGSISTLSIRREPSIADVFGQQYHLTHYEPAASRFLSSLAILRTNNFNLEWSRITFTPRLIVLELTNMKLYDSQAITSFFTALSSAQELKELKLVSFVIALDQDDVTKPSAISLPKLKLIHLEHLYFNILQFVLSAIAPGSYCLSLNPLEETFFDYVSGGEGDRVSEDRICAYLSGIKVHKLILWGQRRFFWSSRVGLARLLGSLPTVKTLIMNYYPTNLETLAALKRPPAKPKNQTPFPILTRLEMHGAFVEVPLAQLKTVLKDVLESHQIERMVFGGEFVVDQRMPVVTKPLDENDGVFEWLKAKVPHFTKSPEPSRAPEATDMWRLWDI</sequence>
<name>A0A8H3CLC4_9AGAM</name>
<evidence type="ECO:0000256" key="1">
    <source>
        <dbReference type="SAM" id="MobiDB-lite"/>
    </source>
</evidence>
<evidence type="ECO:0000313" key="3">
    <source>
        <dbReference type="Proteomes" id="UP000663831"/>
    </source>
</evidence>
<gene>
    <name evidence="2" type="ORF">RDB_LOCUS101011</name>
</gene>
<accession>A0A8H3CLC4</accession>
<comment type="caution">
    <text evidence="2">The sequence shown here is derived from an EMBL/GenBank/DDBJ whole genome shotgun (WGS) entry which is preliminary data.</text>
</comment>
<dbReference type="AlphaFoldDB" id="A0A8H3CLC4"/>
<feature type="compositionally biased region" description="Basic residues" evidence="1">
    <location>
        <begin position="1"/>
        <end position="17"/>
    </location>
</feature>
<evidence type="ECO:0008006" key="4">
    <source>
        <dbReference type="Google" id="ProtNLM"/>
    </source>
</evidence>
<evidence type="ECO:0000313" key="2">
    <source>
        <dbReference type="EMBL" id="CAE6482806.1"/>
    </source>
</evidence>
<dbReference type="Proteomes" id="UP000663831">
    <property type="component" value="Unassembled WGS sequence"/>
</dbReference>
<feature type="region of interest" description="Disordered" evidence="1">
    <location>
        <begin position="1"/>
        <end position="20"/>
    </location>
</feature>
<protein>
    <recommendedName>
        <fullName evidence="4">F-box domain-containing protein</fullName>
    </recommendedName>
</protein>
<proteinExistence type="predicted"/>
<organism evidence="2 3">
    <name type="scientific">Rhizoctonia solani</name>
    <dbReference type="NCBI Taxonomy" id="456999"/>
    <lineage>
        <taxon>Eukaryota</taxon>
        <taxon>Fungi</taxon>
        <taxon>Dikarya</taxon>
        <taxon>Basidiomycota</taxon>
        <taxon>Agaricomycotina</taxon>
        <taxon>Agaricomycetes</taxon>
        <taxon>Cantharellales</taxon>
        <taxon>Ceratobasidiaceae</taxon>
        <taxon>Rhizoctonia</taxon>
    </lineage>
</organism>
<dbReference type="Gene3D" id="1.20.1280.50">
    <property type="match status" value="1"/>
</dbReference>